<name>A0ABX6TGY1_9SPHI</name>
<evidence type="ECO:0000259" key="1">
    <source>
        <dbReference type="Pfam" id="PF00535"/>
    </source>
</evidence>
<dbReference type="EMBL" id="CP061171">
    <property type="protein sequence ID" value="QNR83907.1"/>
    <property type="molecule type" value="Genomic_DNA"/>
</dbReference>
<evidence type="ECO:0000313" key="3">
    <source>
        <dbReference type="Proteomes" id="UP000516439"/>
    </source>
</evidence>
<dbReference type="InterPro" id="IPR050834">
    <property type="entry name" value="Glycosyltransf_2"/>
</dbReference>
<dbReference type="PANTHER" id="PTHR43685:SF13">
    <property type="entry name" value="O ANTIGEN BIOSYNTHESIS RHAMNOSYLTRANSFERASE RFBN"/>
    <property type="match status" value="1"/>
</dbReference>
<dbReference type="SUPFAM" id="SSF53448">
    <property type="entry name" value="Nucleotide-diphospho-sugar transferases"/>
    <property type="match status" value="1"/>
</dbReference>
<gene>
    <name evidence="2" type="ORF">H9N25_18550</name>
</gene>
<evidence type="ECO:0000313" key="2">
    <source>
        <dbReference type="EMBL" id="QNR83907.1"/>
    </source>
</evidence>
<dbReference type="RefSeq" id="WP_190326828.1">
    <property type="nucleotide sequence ID" value="NZ_CP061171.1"/>
</dbReference>
<dbReference type="Proteomes" id="UP000516439">
    <property type="component" value="Chromosome"/>
</dbReference>
<proteinExistence type="predicted"/>
<reference evidence="2 3" key="1">
    <citation type="submission" date="2020-09" db="EMBL/GenBank/DDBJ databases">
        <title>Pedobacter sp. SW-16 isolated from soil near Yeocheon.</title>
        <authorList>
            <person name="Im H.S."/>
            <person name="Joung Y."/>
            <person name="Lee S.-S."/>
        </authorList>
    </citation>
    <scope>NUCLEOTIDE SEQUENCE [LARGE SCALE GENOMIC DNA]</scope>
    <source>
        <strain evidence="2 3">SW-16</strain>
    </source>
</reference>
<accession>A0ABX6TGY1</accession>
<dbReference type="InterPro" id="IPR001173">
    <property type="entry name" value="Glyco_trans_2-like"/>
</dbReference>
<organism evidence="2 3">
    <name type="scientific">Pedobacter riviphilus</name>
    <dbReference type="NCBI Taxonomy" id="2766984"/>
    <lineage>
        <taxon>Bacteria</taxon>
        <taxon>Pseudomonadati</taxon>
        <taxon>Bacteroidota</taxon>
        <taxon>Sphingobacteriia</taxon>
        <taxon>Sphingobacteriales</taxon>
        <taxon>Sphingobacteriaceae</taxon>
        <taxon>Pedobacter</taxon>
    </lineage>
</organism>
<protein>
    <submittedName>
        <fullName evidence="2">Glycosyltransferase family 2 protein</fullName>
    </submittedName>
</protein>
<dbReference type="PANTHER" id="PTHR43685">
    <property type="entry name" value="GLYCOSYLTRANSFERASE"/>
    <property type="match status" value="1"/>
</dbReference>
<sequence>MKVAILVPTLNAGEIWNDILKCIDVQEIGIGRKIIIDSGSTDNTVFLAEQHGFEIVQINKAEFDHGYARQLLAEAANGCDILIYLTQDCILKGVNALKKLVTAFDDPKVGIAYGRQLPHKGAKVLETHARLFNYPDKSIIKSFEDRARLGIKTASCSNSFAAYRRAALEEVGGFPSKTIFAEDVIVGGQILIKGWKIAYIAESEVYHSHNYTITEEFKRYFDIGVFHSTNEWLLEKFGSAGGEGVKYLKSELKYVFKHNPLVFPKMIMSIGAKFIGYKLGMMHEKLSLKQKKSFSMHSKYWDKLENK</sequence>
<feature type="domain" description="Glycosyltransferase 2-like" evidence="1">
    <location>
        <begin position="5"/>
        <end position="171"/>
    </location>
</feature>
<dbReference type="Pfam" id="PF00535">
    <property type="entry name" value="Glycos_transf_2"/>
    <property type="match status" value="1"/>
</dbReference>
<keyword evidence="3" id="KW-1185">Reference proteome</keyword>
<dbReference type="Gene3D" id="3.90.550.10">
    <property type="entry name" value="Spore Coat Polysaccharide Biosynthesis Protein SpsA, Chain A"/>
    <property type="match status" value="1"/>
</dbReference>
<dbReference type="InterPro" id="IPR029044">
    <property type="entry name" value="Nucleotide-diphossugar_trans"/>
</dbReference>